<accession>A2DDM5</accession>
<dbReference type="Proteomes" id="UP000001542">
    <property type="component" value="Unassembled WGS sequence"/>
</dbReference>
<evidence type="ECO:0000313" key="2">
    <source>
        <dbReference type="EMBL" id="EAY21401.1"/>
    </source>
</evidence>
<feature type="region of interest" description="Disordered" evidence="1">
    <location>
        <begin position="1"/>
        <end position="23"/>
    </location>
</feature>
<feature type="compositionally biased region" description="Basic and acidic residues" evidence="1">
    <location>
        <begin position="435"/>
        <end position="453"/>
    </location>
</feature>
<reference evidence="2" key="1">
    <citation type="submission" date="2006-10" db="EMBL/GenBank/DDBJ databases">
        <authorList>
            <person name="Amadeo P."/>
            <person name="Zhao Q."/>
            <person name="Wortman J."/>
            <person name="Fraser-Liggett C."/>
            <person name="Carlton J."/>
        </authorList>
    </citation>
    <scope>NUCLEOTIDE SEQUENCE</scope>
    <source>
        <strain evidence="2">G3</strain>
    </source>
</reference>
<dbReference type="InParanoid" id="A2DDM5"/>
<dbReference type="AlphaFoldDB" id="A2DDM5"/>
<dbReference type="RefSeq" id="XP_001582387.1">
    <property type="nucleotide sequence ID" value="XM_001582337.1"/>
</dbReference>
<evidence type="ECO:0000313" key="3">
    <source>
        <dbReference type="Proteomes" id="UP000001542"/>
    </source>
</evidence>
<reference evidence="2" key="2">
    <citation type="journal article" date="2007" name="Science">
        <title>Draft genome sequence of the sexually transmitted pathogen Trichomonas vaginalis.</title>
        <authorList>
            <person name="Carlton J.M."/>
            <person name="Hirt R.P."/>
            <person name="Silva J.C."/>
            <person name="Delcher A.L."/>
            <person name="Schatz M."/>
            <person name="Zhao Q."/>
            <person name="Wortman J.R."/>
            <person name="Bidwell S.L."/>
            <person name="Alsmark U.C.M."/>
            <person name="Besteiro S."/>
            <person name="Sicheritz-Ponten T."/>
            <person name="Noel C.J."/>
            <person name="Dacks J.B."/>
            <person name="Foster P.G."/>
            <person name="Simillion C."/>
            <person name="Van de Peer Y."/>
            <person name="Miranda-Saavedra D."/>
            <person name="Barton G.J."/>
            <person name="Westrop G.D."/>
            <person name="Mueller S."/>
            <person name="Dessi D."/>
            <person name="Fiori P.L."/>
            <person name="Ren Q."/>
            <person name="Paulsen I."/>
            <person name="Zhang H."/>
            <person name="Bastida-Corcuera F.D."/>
            <person name="Simoes-Barbosa A."/>
            <person name="Brown M.T."/>
            <person name="Hayes R.D."/>
            <person name="Mukherjee M."/>
            <person name="Okumura C.Y."/>
            <person name="Schneider R."/>
            <person name="Smith A.J."/>
            <person name="Vanacova S."/>
            <person name="Villalvazo M."/>
            <person name="Haas B.J."/>
            <person name="Pertea M."/>
            <person name="Feldblyum T.V."/>
            <person name="Utterback T.R."/>
            <person name="Shu C.L."/>
            <person name="Osoegawa K."/>
            <person name="de Jong P.J."/>
            <person name="Hrdy I."/>
            <person name="Horvathova L."/>
            <person name="Zubacova Z."/>
            <person name="Dolezal P."/>
            <person name="Malik S.B."/>
            <person name="Logsdon J.M. Jr."/>
            <person name="Henze K."/>
            <person name="Gupta A."/>
            <person name="Wang C.C."/>
            <person name="Dunne R.L."/>
            <person name="Upcroft J.A."/>
            <person name="Upcroft P."/>
            <person name="White O."/>
            <person name="Salzberg S.L."/>
            <person name="Tang P."/>
            <person name="Chiu C.-H."/>
            <person name="Lee Y.-S."/>
            <person name="Embley T.M."/>
            <person name="Coombs G.H."/>
            <person name="Mottram J.C."/>
            <person name="Tachezy J."/>
            <person name="Fraser-Liggett C.M."/>
            <person name="Johnson P.J."/>
        </authorList>
    </citation>
    <scope>NUCLEOTIDE SEQUENCE [LARGE SCALE GENOMIC DNA]</scope>
    <source>
        <strain evidence="2">G3</strain>
    </source>
</reference>
<protein>
    <submittedName>
        <fullName evidence="2">Uncharacterized protein</fullName>
    </submittedName>
</protein>
<feature type="region of interest" description="Disordered" evidence="1">
    <location>
        <begin position="435"/>
        <end position="458"/>
    </location>
</feature>
<dbReference type="EMBL" id="DS113190">
    <property type="protein sequence ID" value="EAY21401.1"/>
    <property type="molecule type" value="Genomic_DNA"/>
</dbReference>
<dbReference type="KEGG" id="tva:5466949"/>
<sequence>METENLVENQIIEEPTNEVPQPIINENDSSVANTDDVAKLPIPLETPSKIPRKMKASLNNFETPNIKNSDRRLCDLYMSAQKPPKEEIQTPARKISKKELDSFLRRTEQQDELRKKKQEKLKHQDDVRTSKIMGTSKKMKKSEIENVAKRLSMTPMRQSVNPKSEIPPETPAPNSHVFDRLYLLSTCKKRAYQSEEQENTTVQSCPMSVISNKSSILANKHSIQQIAEEFGDQQFCDLDQMFEHLRNLHIIDDISPEHEVALCTKTIAKCLTADGNYSACQLKEALIELFTTRNPNKFGRLVCSKMTLARANERSVIKVEEPSEDAESIKCAAKMQKETLERLLATKPQIEEEVEEVKPVQTKILSDASKSILAKSERTKSILQLSLEDRNKVLLQKRDEIVSQLKKTIEQEEESEFKAPTNLGYMPDFYEKLPEEKKRRSKKVEDKPEEPSFKPKTNSYQDFQRIKYKFEVSQKPTGWEETVERLRLARIERNRIQESLDIRNSTVPIKKRVSFGALKKKIKKHAEQNKAAVETNSLSEAGAVDSILGI</sequence>
<keyword evidence="3" id="KW-1185">Reference proteome</keyword>
<evidence type="ECO:0000256" key="1">
    <source>
        <dbReference type="SAM" id="MobiDB-lite"/>
    </source>
</evidence>
<dbReference type="VEuPathDB" id="TrichDB:TVAG_198390"/>
<dbReference type="OrthoDB" id="10611223at2759"/>
<gene>
    <name evidence="2" type="ORF">TVAG_198390</name>
</gene>
<feature type="region of interest" description="Disordered" evidence="1">
    <location>
        <begin position="106"/>
        <end position="126"/>
    </location>
</feature>
<proteinExistence type="predicted"/>
<organism evidence="2 3">
    <name type="scientific">Trichomonas vaginalis (strain ATCC PRA-98 / G3)</name>
    <dbReference type="NCBI Taxonomy" id="412133"/>
    <lineage>
        <taxon>Eukaryota</taxon>
        <taxon>Metamonada</taxon>
        <taxon>Parabasalia</taxon>
        <taxon>Trichomonadida</taxon>
        <taxon>Trichomonadidae</taxon>
        <taxon>Trichomonas</taxon>
    </lineage>
</organism>
<name>A2DDM5_TRIV3</name>
<dbReference type="VEuPathDB" id="TrichDB:TVAGG3_0998810"/>